<name>A0A1H8HBE3_9RHOB</name>
<evidence type="ECO:0000313" key="1">
    <source>
        <dbReference type="EMBL" id="SEN53269.1"/>
    </source>
</evidence>
<gene>
    <name evidence="1" type="ORF">SAMN04488103_105295</name>
</gene>
<dbReference type="Pfam" id="PF05135">
    <property type="entry name" value="Phage_connect_1"/>
    <property type="match status" value="1"/>
</dbReference>
<dbReference type="Proteomes" id="UP000198761">
    <property type="component" value="Unassembled WGS sequence"/>
</dbReference>
<dbReference type="OrthoDB" id="7307102at2"/>
<dbReference type="NCBIfam" id="TIGR01560">
    <property type="entry name" value="put_DNA_pack"/>
    <property type="match status" value="1"/>
</dbReference>
<protein>
    <submittedName>
        <fullName evidence="1">Phage gp6-like head-tail connector protein</fullName>
    </submittedName>
</protein>
<sequence>MPLSLALVRAHLNLDDDRDADLLIHYCSVAEAWVQAYTGLPFDAGNALMAQAALLMVAHQYEAREAVTFASAYQLPFGVHDLLSPLKTRVTGYQPEPEAA</sequence>
<dbReference type="AlphaFoldDB" id="A0A1H8HBE3"/>
<accession>A0A1H8HBE3</accession>
<dbReference type="EMBL" id="FOCE01000005">
    <property type="protein sequence ID" value="SEN53269.1"/>
    <property type="molecule type" value="Genomic_DNA"/>
</dbReference>
<dbReference type="InterPro" id="IPR006450">
    <property type="entry name" value="Phage_HK97_gp6-like"/>
</dbReference>
<evidence type="ECO:0000313" key="2">
    <source>
        <dbReference type="Proteomes" id="UP000198761"/>
    </source>
</evidence>
<organism evidence="1 2">
    <name type="scientific">Gemmobacter aquatilis</name>
    <dbReference type="NCBI Taxonomy" id="933059"/>
    <lineage>
        <taxon>Bacteria</taxon>
        <taxon>Pseudomonadati</taxon>
        <taxon>Pseudomonadota</taxon>
        <taxon>Alphaproteobacteria</taxon>
        <taxon>Rhodobacterales</taxon>
        <taxon>Paracoccaceae</taxon>
        <taxon>Gemmobacter</taxon>
    </lineage>
</organism>
<keyword evidence="2" id="KW-1185">Reference proteome</keyword>
<dbReference type="InterPro" id="IPR021146">
    <property type="entry name" value="Phage_gp6-like_head-tail"/>
</dbReference>
<proteinExistence type="predicted"/>
<reference evidence="1 2" key="1">
    <citation type="submission" date="2016-10" db="EMBL/GenBank/DDBJ databases">
        <authorList>
            <person name="de Groot N.N."/>
        </authorList>
    </citation>
    <scope>NUCLEOTIDE SEQUENCE [LARGE SCALE GENOMIC DNA]</scope>
    <source>
        <strain evidence="1 2">DSM 3857</strain>
    </source>
</reference>
<dbReference type="RefSeq" id="WP_091301429.1">
    <property type="nucleotide sequence ID" value="NZ_FOCE01000005.1"/>
</dbReference>
<dbReference type="Gene3D" id="1.10.3230.30">
    <property type="entry name" value="Phage gp6-like head-tail connector protein"/>
    <property type="match status" value="1"/>
</dbReference>
<dbReference type="STRING" id="933059.SAMN04488103_105295"/>
<dbReference type="CDD" id="cd08054">
    <property type="entry name" value="gp6"/>
    <property type="match status" value="1"/>
</dbReference>